<proteinExistence type="predicted"/>
<reference evidence="1 2" key="1">
    <citation type="journal article" date="2019" name="Int. J. Syst. Evol. Microbiol.">
        <title>The Global Catalogue of Microorganisms (GCM) 10K type strain sequencing project: providing services to taxonomists for standard genome sequencing and annotation.</title>
        <authorList>
            <consortium name="The Broad Institute Genomics Platform"/>
            <consortium name="The Broad Institute Genome Sequencing Center for Infectious Disease"/>
            <person name="Wu L."/>
            <person name="Ma J."/>
        </authorList>
    </citation>
    <scope>NUCLEOTIDE SEQUENCE [LARGE SCALE GENOMIC DNA]</scope>
    <source>
        <strain evidence="1 2">CGMCC 1.10387</strain>
    </source>
</reference>
<keyword evidence="2" id="KW-1185">Reference proteome</keyword>
<dbReference type="Proteomes" id="UP001597092">
    <property type="component" value="Unassembled WGS sequence"/>
</dbReference>
<dbReference type="AlphaFoldDB" id="A0ABD6E4E1"/>
<protein>
    <recommendedName>
        <fullName evidence="3">Halobacterial output domain-containing protein</fullName>
    </recommendedName>
</protein>
<evidence type="ECO:0008006" key="3">
    <source>
        <dbReference type="Google" id="ProtNLM"/>
    </source>
</evidence>
<dbReference type="EMBL" id="JBHUDP010000011">
    <property type="protein sequence ID" value="MFD1687360.1"/>
    <property type="molecule type" value="Genomic_DNA"/>
</dbReference>
<comment type="caution">
    <text evidence="1">The sequence shown here is derived from an EMBL/GenBank/DDBJ whole genome shotgun (WGS) entry which is preliminary data.</text>
</comment>
<organism evidence="1 2">
    <name type="scientific">Halobellus litoreus</name>
    <dbReference type="NCBI Taxonomy" id="755310"/>
    <lineage>
        <taxon>Archaea</taxon>
        <taxon>Methanobacteriati</taxon>
        <taxon>Methanobacteriota</taxon>
        <taxon>Stenosarchaea group</taxon>
        <taxon>Halobacteria</taxon>
        <taxon>Halobacteriales</taxon>
        <taxon>Haloferacaceae</taxon>
        <taxon>Halobellus</taxon>
    </lineage>
</organism>
<name>A0ABD6E4E1_9EURY</name>
<dbReference type="RefSeq" id="WP_256305678.1">
    <property type="nucleotide sequence ID" value="NZ_JANHAW010000001.1"/>
</dbReference>
<evidence type="ECO:0000313" key="2">
    <source>
        <dbReference type="Proteomes" id="UP001597092"/>
    </source>
</evidence>
<accession>A0ABD6E4E1</accession>
<gene>
    <name evidence="1" type="ORF">ACFSAS_17335</name>
</gene>
<evidence type="ECO:0000313" key="1">
    <source>
        <dbReference type="EMBL" id="MFD1687360.1"/>
    </source>
</evidence>
<sequence length="111" mass="12286">MSLNVFELRGVYVFDAGEGSVPPSLSRYYNDAADRFEVPNEADLEALDTEWRIVTDLDAYRVVFDGDPPSELQSAALFVEEAPLRTTVLCPDRETVERALAAGGSRVDDDE</sequence>